<evidence type="ECO:0000313" key="3">
    <source>
        <dbReference type="Proteomes" id="UP000813824"/>
    </source>
</evidence>
<sequence length="401" mass="44485">MTSSRFARIGSERPLPRALRVSLSNASGRIGPLATMVRVMEGDGESESFQLQRLGVPSLLRCWRKKTILATCTEGHGVTGFFSVIKLSFDEGEDWEGRMAIRILKSVSPLVLVSVHPSRYPRWAVSVALSSDSLELLPYPVWPTRRVYGLLYSPSSSPAYHHGRRTQVRRKPPVRSYTKDRLVCWSRQECVSVWQENLITFWKSSIIPCDRSPHLRQAELQPPQDPSFPREHRGGRLSRASTGQQGAGTSVPFSINFDVAHAQENSTHNPPPLLAKRLIRGSILDFLPTSITPIPQSQEPAKEHDRGVGLYAASFAHDDGMHTARVQVGLGDGGRAGGDAEAGRSDQEGAKRQAEVEAHQDAGRAWTRTGYEGRYEEPLVGNLIGEDRVNYVLMYNKLTGI</sequence>
<feature type="compositionally biased region" description="Polar residues" evidence="1">
    <location>
        <begin position="239"/>
        <end position="251"/>
    </location>
</feature>
<dbReference type="EMBL" id="JAEVFJ010000037">
    <property type="protein sequence ID" value="KAH8090981.1"/>
    <property type="molecule type" value="Genomic_DNA"/>
</dbReference>
<evidence type="ECO:0000256" key="1">
    <source>
        <dbReference type="SAM" id="MobiDB-lite"/>
    </source>
</evidence>
<protein>
    <submittedName>
        <fullName evidence="2">Uncharacterized protein</fullName>
    </submittedName>
</protein>
<feature type="region of interest" description="Disordered" evidence="1">
    <location>
        <begin position="330"/>
        <end position="365"/>
    </location>
</feature>
<feature type="region of interest" description="Disordered" evidence="1">
    <location>
        <begin position="217"/>
        <end position="251"/>
    </location>
</feature>
<feature type="compositionally biased region" description="Basic and acidic residues" evidence="1">
    <location>
        <begin position="341"/>
        <end position="362"/>
    </location>
</feature>
<dbReference type="AlphaFoldDB" id="A0A8K0UI06"/>
<name>A0A8K0UI06_9AGAR</name>
<organism evidence="2 3">
    <name type="scientific">Cristinia sonorae</name>
    <dbReference type="NCBI Taxonomy" id="1940300"/>
    <lineage>
        <taxon>Eukaryota</taxon>
        <taxon>Fungi</taxon>
        <taxon>Dikarya</taxon>
        <taxon>Basidiomycota</taxon>
        <taxon>Agaricomycotina</taxon>
        <taxon>Agaricomycetes</taxon>
        <taxon>Agaricomycetidae</taxon>
        <taxon>Agaricales</taxon>
        <taxon>Pleurotineae</taxon>
        <taxon>Stephanosporaceae</taxon>
        <taxon>Cristinia</taxon>
    </lineage>
</organism>
<keyword evidence="3" id="KW-1185">Reference proteome</keyword>
<comment type="caution">
    <text evidence="2">The sequence shown here is derived from an EMBL/GenBank/DDBJ whole genome shotgun (WGS) entry which is preliminary data.</text>
</comment>
<dbReference type="Proteomes" id="UP000813824">
    <property type="component" value="Unassembled WGS sequence"/>
</dbReference>
<accession>A0A8K0UI06</accession>
<gene>
    <name evidence="2" type="ORF">BXZ70DRAFT_909870</name>
</gene>
<evidence type="ECO:0000313" key="2">
    <source>
        <dbReference type="EMBL" id="KAH8090981.1"/>
    </source>
</evidence>
<reference evidence="2" key="1">
    <citation type="journal article" date="2021" name="New Phytol.">
        <title>Evolutionary innovations through gain and loss of genes in the ectomycorrhizal Boletales.</title>
        <authorList>
            <person name="Wu G."/>
            <person name="Miyauchi S."/>
            <person name="Morin E."/>
            <person name="Kuo A."/>
            <person name="Drula E."/>
            <person name="Varga T."/>
            <person name="Kohler A."/>
            <person name="Feng B."/>
            <person name="Cao Y."/>
            <person name="Lipzen A."/>
            <person name="Daum C."/>
            <person name="Hundley H."/>
            <person name="Pangilinan J."/>
            <person name="Johnson J."/>
            <person name="Barry K."/>
            <person name="LaButti K."/>
            <person name="Ng V."/>
            <person name="Ahrendt S."/>
            <person name="Min B."/>
            <person name="Choi I.G."/>
            <person name="Park H."/>
            <person name="Plett J.M."/>
            <person name="Magnuson J."/>
            <person name="Spatafora J.W."/>
            <person name="Nagy L.G."/>
            <person name="Henrissat B."/>
            <person name="Grigoriev I.V."/>
            <person name="Yang Z.L."/>
            <person name="Xu J."/>
            <person name="Martin F.M."/>
        </authorList>
    </citation>
    <scope>NUCLEOTIDE SEQUENCE</scope>
    <source>
        <strain evidence="2">KKN 215</strain>
    </source>
</reference>
<proteinExistence type="predicted"/>